<keyword evidence="1" id="KW-0812">Transmembrane</keyword>
<keyword evidence="1" id="KW-1133">Transmembrane helix</keyword>
<dbReference type="InParanoid" id="A0A078ALA1"/>
<sequence length="1266" mass="147075">MAFAKEDNSIQISQIESNSLGELLIGGSITDLVNANKQAVVGYYYNRNNYSRLKWFRQYEFSPSSNFDAIDVQALAFRDRDMRVMFRTNQDKSVIAKIETLNGRLAYQFIVVNYRQSSLHSQMLIAPDGSIYGVFDQYDTFQEGILFKFQSIKYDESSDKIITGGSQWNNGQPFAFHMHIINQDSSLFFYQYYADTSSPFESESSKYYNAQFSIFEYSHGDQFMFGCYQKNIENEQKLLGIVVQSIGDKTQMFNYEFFFDQPVFCEGLRYQDNALQIQALTQLQGLQKVLMIKLKYIIEQTYEIDDNVEIIEIVKSTQSSQTMDITRQRLLLTGTVNFFIGRDISNNLAAIFSDSAKSLYTELNYFKIIKKSPLNSPDKPGEVSGIYQVPDLRNTQLKFDDNKISCTISGKLELIETPGVDAGKTIICYEENLQSCKFDYSTYVFDECDEPILITTKVQDSSYSNLFTSNNLEASNKQEVLLDSSLITNNPLRIIKNDPSQYTRVYATATFDDFEYTENFKIEMNIGYQQCLPQISLVNAPMMTNKIYEYFIKDLPLSVQLPIITYTPSACGQIHYHFSIEGYTDFPSIFSYDQDSSQISVVSNDLNDVGEYEFLASASVQLNDDVFSPQLSQYTFRISVKEKVLQRSQTYVNYPPKLTGLPQDQIINCGQQSQYQLPQIFDLEDEGDYIVKIVVQEKENVKQQNSYSFNLKVLAVFQVNLNSSSYFENGQNLSVKQPLQSNLSGQVKARIQKITQAGIVHIVFDKSMKIPITYELVLNETFKIEVINERYAYKVNYTIREYKDNQLMLQMKFSQSMRKSISIHDTDNLRLTFVKNEFYLSSNERFIVTRNYQLIGYIPPQIDPVLIPSNTLSFFAFMNDISSLNLIPIDDFNQKYLEIDLYDDQAFNQYFDFMNYSSSNTIINLGLLFYFFMSQLGMVALALMIKLFNLHKKQRILKKIHDESIFNAPLRFMYSTYLELFFCSISNLYYFKIALLGEKLSSTLSFIFISMLFAFPILSFYLVFRIHEEQRENKFTNLLSNSLRKFVGQFTKTCGGLYIEGIKDDNLIQKLYVPLLVLRKVCVCLIMVFIQNSQNIQLMSLIFFNSLILFFIILVKPLNDPKQVKITIMNELMYTIICYSFLPFMDNNYFLDADLRERLGFIPIGLTLLYMILNLSFILKENINKLREQCTKNKSKRQRKFKTEFQEYKVSSNEAINKTMLSSIDLSDCQETILFKRSTNHIRNIESRRMNKRPTISKQIFEVEDI</sequence>
<evidence type="ECO:0000256" key="1">
    <source>
        <dbReference type="SAM" id="Phobius"/>
    </source>
</evidence>
<protein>
    <recommendedName>
        <fullName evidence="4">TRP C-terminal domain-containing protein</fullName>
    </recommendedName>
</protein>
<organism evidence="2 3">
    <name type="scientific">Stylonychia lemnae</name>
    <name type="common">Ciliate</name>
    <dbReference type="NCBI Taxonomy" id="5949"/>
    <lineage>
        <taxon>Eukaryota</taxon>
        <taxon>Sar</taxon>
        <taxon>Alveolata</taxon>
        <taxon>Ciliophora</taxon>
        <taxon>Intramacronucleata</taxon>
        <taxon>Spirotrichea</taxon>
        <taxon>Stichotrichia</taxon>
        <taxon>Sporadotrichida</taxon>
        <taxon>Oxytrichidae</taxon>
        <taxon>Stylonychinae</taxon>
        <taxon>Stylonychia</taxon>
    </lineage>
</organism>
<evidence type="ECO:0008006" key="4">
    <source>
        <dbReference type="Google" id="ProtNLM"/>
    </source>
</evidence>
<feature type="transmembrane region" description="Helical" evidence="1">
    <location>
        <begin position="1003"/>
        <end position="1024"/>
    </location>
</feature>
<feature type="transmembrane region" description="Helical" evidence="1">
    <location>
        <begin position="1096"/>
        <end position="1115"/>
    </location>
</feature>
<proteinExistence type="predicted"/>
<dbReference type="AlphaFoldDB" id="A0A078ALA1"/>
<keyword evidence="3" id="KW-1185">Reference proteome</keyword>
<dbReference type="Proteomes" id="UP000039865">
    <property type="component" value="Unassembled WGS sequence"/>
</dbReference>
<evidence type="ECO:0000313" key="3">
    <source>
        <dbReference type="Proteomes" id="UP000039865"/>
    </source>
</evidence>
<evidence type="ECO:0000313" key="2">
    <source>
        <dbReference type="EMBL" id="CDW81643.1"/>
    </source>
</evidence>
<feature type="transmembrane region" description="Helical" evidence="1">
    <location>
        <begin position="970"/>
        <end position="991"/>
    </location>
</feature>
<keyword evidence="1" id="KW-0472">Membrane</keyword>
<reference evidence="2 3" key="1">
    <citation type="submission" date="2014-06" db="EMBL/GenBank/DDBJ databases">
        <authorList>
            <person name="Swart Estienne"/>
        </authorList>
    </citation>
    <scope>NUCLEOTIDE SEQUENCE [LARGE SCALE GENOMIC DNA]</scope>
    <source>
        <strain evidence="2 3">130c</strain>
    </source>
</reference>
<dbReference type="EMBL" id="CCKQ01010138">
    <property type="protein sequence ID" value="CDW81643.1"/>
    <property type="molecule type" value="Genomic_DNA"/>
</dbReference>
<feature type="transmembrane region" description="Helical" evidence="1">
    <location>
        <begin position="1127"/>
        <end position="1145"/>
    </location>
</feature>
<feature type="transmembrane region" description="Helical" evidence="1">
    <location>
        <begin position="1160"/>
        <end position="1179"/>
    </location>
</feature>
<feature type="transmembrane region" description="Helical" evidence="1">
    <location>
        <begin position="927"/>
        <end position="949"/>
    </location>
</feature>
<gene>
    <name evidence="2" type="primary">Contig2275.g2445</name>
    <name evidence="2" type="ORF">STYLEM_10666</name>
</gene>
<feature type="transmembrane region" description="Helical" evidence="1">
    <location>
        <begin position="1071"/>
        <end position="1090"/>
    </location>
</feature>
<name>A0A078ALA1_STYLE</name>
<accession>A0A078ALA1</accession>